<dbReference type="HOGENOM" id="CLU_2748692_0_0_11"/>
<keyword evidence="2" id="KW-1185">Reference proteome</keyword>
<dbReference type="Proteomes" id="UP000006075">
    <property type="component" value="Unassembled WGS sequence"/>
</dbReference>
<evidence type="ECO:0000313" key="2">
    <source>
        <dbReference type="Proteomes" id="UP000006075"/>
    </source>
</evidence>
<proteinExistence type="predicted"/>
<protein>
    <recommendedName>
        <fullName evidence="3">Resolvase HTH domain-containing protein</fullName>
    </recommendedName>
</protein>
<gene>
    <name evidence="1" type="ORF">HMPREF9240_01815</name>
</gene>
<name>K0YPE5_9ACTO</name>
<dbReference type="EMBL" id="AGWP01000009">
    <property type="protein sequence ID" value="EJZ85328.1"/>
    <property type="molecule type" value="Genomic_DNA"/>
</dbReference>
<sequence length="62" mass="6981">MDEKAKRELLAEVRKTAKGLSLAKSARKEAVMAALEAEVPRQEIADALQMHRNSIYRIISED</sequence>
<evidence type="ECO:0000313" key="1">
    <source>
        <dbReference type="EMBL" id="EJZ85328.1"/>
    </source>
</evidence>
<accession>K0YPE5</accession>
<dbReference type="RefSeq" id="WP_004808227.1">
    <property type="nucleotide sequence ID" value="NZ_JH815217.1"/>
</dbReference>
<comment type="caution">
    <text evidence="1">The sequence shown here is derived from an EMBL/GenBank/DDBJ whole genome shotgun (WGS) entry which is preliminary data.</text>
</comment>
<organism evidence="1 2">
    <name type="scientific">Winkia neuii BV029A5</name>
    <dbReference type="NCBI Taxonomy" id="888439"/>
    <lineage>
        <taxon>Bacteria</taxon>
        <taxon>Bacillati</taxon>
        <taxon>Actinomycetota</taxon>
        <taxon>Actinomycetes</taxon>
        <taxon>Actinomycetales</taxon>
        <taxon>Actinomycetaceae</taxon>
        <taxon>Winkia</taxon>
    </lineage>
</organism>
<dbReference type="AlphaFoldDB" id="K0YPE5"/>
<evidence type="ECO:0008006" key="3">
    <source>
        <dbReference type="Google" id="ProtNLM"/>
    </source>
</evidence>
<dbReference type="PATRIC" id="fig|888439.3.peg.1823"/>
<reference evidence="1 2" key="1">
    <citation type="submission" date="2012-07" db="EMBL/GenBank/DDBJ databases">
        <title>The Genome Sequence of Actinomyces neuii subsp. anitratus BVS029A5.</title>
        <authorList>
            <consortium name="The Broad Institute Genome Sequencing Platform"/>
            <person name="Earl A."/>
            <person name="Ward D."/>
            <person name="Feldgarden M."/>
            <person name="Gevers D."/>
            <person name="Saerens B."/>
            <person name="Vaneechoutte M."/>
            <person name="Walker B."/>
            <person name="Young S.K."/>
            <person name="Zeng Q."/>
            <person name="Gargeya S."/>
            <person name="Fitzgerald M."/>
            <person name="Haas B."/>
            <person name="Abouelleil A."/>
            <person name="Alvarado L."/>
            <person name="Arachchi H.M."/>
            <person name="Berlin A."/>
            <person name="Chapman S.B."/>
            <person name="Goldberg J."/>
            <person name="Griggs A."/>
            <person name="Gujja S."/>
            <person name="Hansen M."/>
            <person name="Howarth C."/>
            <person name="Imamovic A."/>
            <person name="Larimer J."/>
            <person name="McCowen C."/>
            <person name="Montmayeur A."/>
            <person name="Murphy C."/>
            <person name="Neiman D."/>
            <person name="Pearson M."/>
            <person name="Priest M."/>
            <person name="Roberts A."/>
            <person name="Saif S."/>
            <person name="Shea T."/>
            <person name="Sisk P."/>
            <person name="Sykes S."/>
            <person name="Wortman J."/>
            <person name="Nusbaum C."/>
            <person name="Birren B."/>
        </authorList>
    </citation>
    <scope>NUCLEOTIDE SEQUENCE [LARGE SCALE GENOMIC DNA]</scope>
    <source>
        <strain evidence="1 2">BVS029A5</strain>
    </source>
</reference>